<evidence type="ECO:0000313" key="2">
    <source>
        <dbReference type="Proteomes" id="UP000039865"/>
    </source>
</evidence>
<protein>
    <submittedName>
        <fullName evidence="1">Uncharacterized protein</fullName>
    </submittedName>
</protein>
<accession>A0A078ACX4</accession>
<dbReference type="InParanoid" id="A0A078ACX4"/>
<keyword evidence="2" id="KW-1185">Reference proteome</keyword>
<name>A0A078ACX4_STYLE</name>
<dbReference type="AlphaFoldDB" id="A0A078ACX4"/>
<sequence length="69" mass="8011">MLAITHLQKRVKYFEKLLKYEIGPLCSPFLNVDSINSLHSLNMLSQLIEEVGITLDAYGHHRKDQENKE</sequence>
<dbReference type="EMBL" id="CCKQ01008602">
    <property type="protein sequence ID" value="CDW80064.1"/>
    <property type="molecule type" value="Genomic_DNA"/>
</dbReference>
<proteinExistence type="predicted"/>
<dbReference type="Proteomes" id="UP000039865">
    <property type="component" value="Unassembled WGS sequence"/>
</dbReference>
<evidence type="ECO:0000313" key="1">
    <source>
        <dbReference type="EMBL" id="CDW80064.1"/>
    </source>
</evidence>
<reference evidence="1 2" key="1">
    <citation type="submission" date="2014-06" db="EMBL/GenBank/DDBJ databases">
        <authorList>
            <person name="Swart Estienne"/>
        </authorList>
    </citation>
    <scope>NUCLEOTIDE SEQUENCE [LARGE SCALE GENOMIC DNA]</scope>
    <source>
        <strain evidence="1 2">130c</strain>
    </source>
</reference>
<gene>
    <name evidence="1" type="primary">Contig9532.g10192</name>
    <name evidence="1" type="ORF">STYLEM_9060</name>
</gene>
<organism evidence="1 2">
    <name type="scientific">Stylonychia lemnae</name>
    <name type="common">Ciliate</name>
    <dbReference type="NCBI Taxonomy" id="5949"/>
    <lineage>
        <taxon>Eukaryota</taxon>
        <taxon>Sar</taxon>
        <taxon>Alveolata</taxon>
        <taxon>Ciliophora</taxon>
        <taxon>Intramacronucleata</taxon>
        <taxon>Spirotrichea</taxon>
        <taxon>Stichotrichia</taxon>
        <taxon>Sporadotrichida</taxon>
        <taxon>Oxytrichidae</taxon>
        <taxon>Stylonychinae</taxon>
        <taxon>Stylonychia</taxon>
    </lineage>
</organism>